<protein>
    <submittedName>
        <fullName evidence="8">Cellulose synthase (UDP-forming)</fullName>
        <ecNumber evidence="8">2.4.1.12</ecNumber>
    </submittedName>
</protein>
<dbReference type="RefSeq" id="WP_243845447.1">
    <property type="nucleotide sequence ID" value="NZ_JAAOZB010000002.1"/>
</dbReference>
<dbReference type="PANTHER" id="PTHR43867">
    <property type="entry name" value="CELLULOSE SYNTHASE CATALYTIC SUBUNIT A [UDP-FORMING]"/>
    <property type="match status" value="1"/>
</dbReference>
<dbReference type="SUPFAM" id="SSF53448">
    <property type="entry name" value="Nucleotide-diphospho-sugar transferases"/>
    <property type="match status" value="2"/>
</dbReference>
<feature type="transmembrane region" description="Helical" evidence="7">
    <location>
        <begin position="481"/>
        <end position="503"/>
    </location>
</feature>
<dbReference type="InterPro" id="IPR029044">
    <property type="entry name" value="Nucleotide-diphossugar_trans"/>
</dbReference>
<dbReference type="GO" id="GO:0012505">
    <property type="term" value="C:endomembrane system"/>
    <property type="evidence" value="ECO:0007669"/>
    <property type="project" value="UniProtKB-SubCell"/>
</dbReference>
<dbReference type="CDD" id="cd06421">
    <property type="entry name" value="CESA_CelA_like"/>
    <property type="match status" value="1"/>
</dbReference>
<dbReference type="GO" id="GO:0016760">
    <property type="term" value="F:cellulose synthase (UDP-forming) activity"/>
    <property type="evidence" value="ECO:0007669"/>
    <property type="project" value="UniProtKB-EC"/>
</dbReference>
<dbReference type="Proteomes" id="UP000526083">
    <property type="component" value="Unassembled WGS sequence"/>
</dbReference>
<dbReference type="AlphaFoldDB" id="A0A7W3JNY4"/>
<feature type="transmembrane region" description="Helical" evidence="7">
    <location>
        <begin position="515"/>
        <end position="533"/>
    </location>
</feature>
<dbReference type="PANTHER" id="PTHR43867:SF2">
    <property type="entry name" value="CELLULOSE SYNTHASE CATALYTIC SUBUNIT A [UDP-FORMING]"/>
    <property type="match status" value="1"/>
</dbReference>
<feature type="transmembrane region" description="Helical" evidence="7">
    <location>
        <begin position="16"/>
        <end position="34"/>
    </location>
</feature>
<dbReference type="InterPro" id="IPR005150">
    <property type="entry name" value="Cellulose_synth"/>
</dbReference>
<keyword evidence="5 7" id="KW-1133">Transmembrane helix</keyword>
<dbReference type="Pfam" id="PF03552">
    <property type="entry name" value="Cellulose_synt"/>
    <property type="match status" value="1"/>
</dbReference>
<reference evidence="8 9" key="1">
    <citation type="submission" date="2020-07" db="EMBL/GenBank/DDBJ databases">
        <title>Sequencing the genomes of 1000 actinobacteria strains.</title>
        <authorList>
            <person name="Klenk H.-P."/>
        </authorList>
    </citation>
    <scope>NUCLEOTIDE SEQUENCE [LARGE SCALE GENOMIC DNA]</scope>
    <source>
        <strain evidence="8 9">DSM 27576</strain>
    </source>
</reference>
<evidence type="ECO:0000313" key="8">
    <source>
        <dbReference type="EMBL" id="MBA8816353.1"/>
    </source>
</evidence>
<evidence type="ECO:0000256" key="4">
    <source>
        <dbReference type="ARBA" id="ARBA00022692"/>
    </source>
</evidence>
<dbReference type="GO" id="GO:0005886">
    <property type="term" value="C:plasma membrane"/>
    <property type="evidence" value="ECO:0007669"/>
    <property type="project" value="TreeGrafter"/>
</dbReference>
<evidence type="ECO:0000256" key="7">
    <source>
        <dbReference type="SAM" id="Phobius"/>
    </source>
</evidence>
<dbReference type="GO" id="GO:0030244">
    <property type="term" value="P:cellulose biosynthetic process"/>
    <property type="evidence" value="ECO:0007669"/>
    <property type="project" value="InterPro"/>
</dbReference>
<evidence type="ECO:0000256" key="6">
    <source>
        <dbReference type="ARBA" id="ARBA00023136"/>
    </source>
</evidence>
<evidence type="ECO:0000256" key="1">
    <source>
        <dbReference type="ARBA" id="ARBA00004127"/>
    </source>
</evidence>
<organism evidence="8 9">
    <name type="scientific">Microbacterium halimionae</name>
    <dbReference type="NCBI Taxonomy" id="1526413"/>
    <lineage>
        <taxon>Bacteria</taxon>
        <taxon>Bacillati</taxon>
        <taxon>Actinomycetota</taxon>
        <taxon>Actinomycetes</taxon>
        <taxon>Micrococcales</taxon>
        <taxon>Microbacteriaceae</taxon>
        <taxon>Microbacterium</taxon>
    </lineage>
</organism>
<evidence type="ECO:0000313" key="9">
    <source>
        <dbReference type="Proteomes" id="UP000526083"/>
    </source>
</evidence>
<dbReference type="Gene3D" id="3.90.550.10">
    <property type="entry name" value="Spore Coat Polysaccharide Biosynthesis Protein SpsA, Chain A"/>
    <property type="match status" value="2"/>
</dbReference>
<dbReference type="InterPro" id="IPR050321">
    <property type="entry name" value="Glycosyltr_2/OpgH_subfam"/>
</dbReference>
<name>A0A7W3JNY4_9MICO</name>
<gene>
    <name evidence="8" type="ORF">FHX48_001426</name>
</gene>
<sequence>MSRNENLKRSEAPRLWLLRIVIVGAVILGINYVSWRWFASVNWQNWWIGVPLVIAETYSVIDLCLFGFTMWRSRRRGEAPPPLADVTVDVFIATYNEPIDLVMTTARAARKIAYPHETWILDDGARPELRAQAESLGVGYITRGKEWHGKPRHAKAGNLNNALMQTGGEFILVLDADMVPRPDILNRTLGYFRDDKVALVQTPQIFSNVPQGDPLGSQAPLFYGPIQEGKDGWNAAFFCGSNAVLRREPLMQLGILGYVSATEDAVLKALGRAGSIVQHERRKPTSPEAAVVLAETAGAIRTARRDLARGEAYSEVTYALHQRVATAARLIVASDMAKMTEDLASLGLSPDDLAAFSVGHDEAVTRLSGSELSPLNALEAVQSTLRDIDINRPGEAQVILPLATNSVTEDMSTSMRLHALGWESVFHNELLADGLAPEDLGTMLTQRLRWAQGTMQVFLAENPLFTKGLSIPQRLMYFSTMWSYISGFMSVIYLVAPVIFLTAGILPVQSFAADFFWHFLPFLAANQLLFLVASHGLPTWRGQQYTLALFPLWIHACVSAAANVIFGRSLTFAVTPKDGKRVHGLQLRRIRIQIITVVVLLVAIVIGIFRLVILGDEPVGTVVNVVWVIYDFFAFSVLIGAVRYRGFKNDEEK</sequence>
<keyword evidence="2 8" id="KW-0328">Glycosyltransferase</keyword>
<comment type="caution">
    <text evidence="8">The sequence shown here is derived from an EMBL/GenBank/DDBJ whole genome shotgun (WGS) entry which is preliminary data.</text>
</comment>
<evidence type="ECO:0000256" key="5">
    <source>
        <dbReference type="ARBA" id="ARBA00022989"/>
    </source>
</evidence>
<dbReference type="EMBL" id="JACGWY010000002">
    <property type="protein sequence ID" value="MBA8816353.1"/>
    <property type="molecule type" value="Genomic_DNA"/>
</dbReference>
<dbReference type="EC" id="2.4.1.12" evidence="8"/>
<keyword evidence="6 7" id="KW-0472">Membrane</keyword>
<accession>A0A7W3JNY4</accession>
<feature type="transmembrane region" description="Helical" evidence="7">
    <location>
        <begin position="590"/>
        <end position="613"/>
    </location>
</feature>
<comment type="subcellular location">
    <subcellularLocation>
        <location evidence="1">Endomembrane system</location>
        <topology evidence="1">Multi-pass membrane protein</topology>
    </subcellularLocation>
</comment>
<keyword evidence="4 7" id="KW-0812">Transmembrane</keyword>
<keyword evidence="9" id="KW-1185">Reference proteome</keyword>
<feature type="transmembrane region" description="Helical" evidence="7">
    <location>
        <begin position="46"/>
        <end position="68"/>
    </location>
</feature>
<evidence type="ECO:0000256" key="3">
    <source>
        <dbReference type="ARBA" id="ARBA00022679"/>
    </source>
</evidence>
<keyword evidence="3 8" id="KW-0808">Transferase</keyword>
<proteinExistence type="predicted"/>
<evidence type="ECO:0000256" key="2">
    <source>
        <dbReference type="ARBA" id="ARBA00022676"/>
    </source>
</evidence>
<feature type="transmembrane region" description="Helical" evidence="7">
    <location>
        <begin position="625"/>
        <end position="644"/>
    </location>
</feature>